<dbReference type="Proteomes" id="UP001652640">
    <property type="component" value="Chromosome 2"/>
</dbReference>
<feature type="compositionally biased region" description="Low complexity" evidence="1">
    <location>
        <begin position="19"/>
        <end position="31"/>
    </location>
</feature>
<gene>
    <name evidence="3" type="primary">LOC139036960</name>
</gene>
<keyword evidence="2" id="KW-1185">Reference proteome</keyword>
<feature type="region of interest" description="Disordered" evidence="1">
    <location>
        <begin position="164"/>
        <end position="201"/>
    </location>
</feature>
<feature type="compositionally biased region" description="Low complexity" evidence="1">
    <location>
        <begin position="43"/>
        <end position="53"/>
    </location>
</feature>
<feature type="region of interest" description="Disordered" evidence="1">
    <location>
        <begin position="1"/>
        <end position="117"/>
    </location>
</feature>
<dbReference type="GeneID" id="139036960"/>
<evidence type="ECO:0000313" key="3">
    <source>
        <dbReference type="RefSeq" id="XP_070328909.1"/>
    </source>
</evidence>
<evidence type="ECO:0000313" key="2">
    <source>
        <dbReference type="Proteomes" id="UP001652640"/>
    </source>
</evidence>
<dbReference type="RefSeq" id="XP_070328909.1">
    <property type="nucleotide sequence ID" value="XM_070472808.1"/>
</dbReference>
<proteinExistence type="predicted"/>
<evidence type="ECO:0000256" key="1">
    <source>
        <dbReference type="SAM" id="MobiDB-lite"/>
    </source>
</evidence>
<reference evidence="3" key="2">
    <citation type="submission" date="2025-08" db="UniProtKB">
        <authorList>
            <consortium name="RefSeq"/>
        </authorList>
    </citation>
    <scope>IDENTIFICATION</scope>
    <source>
        <tissue evidence="3">Tongue muscle</tissue>
    </source>
</reference>
<feature type="compositionally biased region" description="Basic residues" evidence="1">
    <location>
        <begin position="54"/>
        <end position="64"/>
    </location>
</feature>
<organism evidence="2 3">
    <name type="scientific">Odocoileus virginianus</name>
    <name type="common">White-tailed deer</name>
    <dbReference type="NCBI Taxonomy" id="9874"/>
    <lineage>
        <taxon>Eukaryota</taxon>
        <taxon>Metazoa</taxon>
        <taxon>Chordata</taxon>
        <taxon>Craniata</taxon>
        <taxon>Vertebrata</taxon>
        <taxon>Euteleostomi</taxon>
        <taxon>Mammalia</taxon>
        <taxon>Eutheria</taxon>
        <taxon>Laurasiatheria</taxon>
        <taxon>Artiodactyla</taxon>
        <taxon>Ruminantia</taxon>
        <taxon>Pecora</taxon>
        <taxon>Cervidae</taxon>
        <taxon>Odocoileinae</taxon>
        <taxon>Odocoileus</taxon>
    </lineage>
</organism>
<feature type="compositionally biased region" description="Basic and acidic residues" evidence="1">
    <location>
        <begin position="82"/>
        <end position="91"/>
    </location>
</feature>
<sequence length="217" mass="22463">MIRGGAGRSHPGRSVSLHTAAAATRGRPRAGQLRPATREEEAAAAAAAVVGPGHAHRPGGRRRGSAVWPGAGGAPLLLLPRGAREPAEPPGRRQVALGHNRLPRARGRSPPFSPFLQGRDIPLKPGRREPPAPVGAFSLALSPRLSPLLPALGRAARCAFGGPSASRPPAEAGVTVRGARPGRSFGPRSGPFPGLVPNTPHPEIERELARLLDHSLV</sequence>
<protein>
    <submittedName>
        <fullName evidence="3">Uncharacterized protein</fullName>
    </submittedName>
</protein>
<accession>A0ABM4IM62</accession>
<reference evidence="2" key="1">
    <citation type="journal article" date="2022" name="J. Hered.">
        <title>A De Novo Chromosome-Level Genome Assembly of the White-Tailed Deer, Odocoileus Virginianus.</title>
        <authorList>
            <person name="London E.W."/>
            <person name="Roca A.L."/>
            <person name="Novakofski J.E."/>
            <person name="Mateus-Pinilla N.E."/>
        </authorList>
    </citation>
    <scope>NUCLEOTIDE SEQUENCE [LARGE SCALE GENOMIC DNA]</scope>
</reference>
<name>A0ABM4IM62_ODOVR</name>